<dbReference type="GO" id="GO:0005737">
    <property type="term" value="C:cytoplasm"/>
    <property type="evidence" value="ECO:0007669"/>
    <property type="project" value="InterPro"/>
</dbReference>
<dbReference type="Gene3D" id="1.20.58.410">
    <property type="entry name" value="Release factor"/>
    <property type="match status" value="1"/>
</dbReference>
<reference evidence="5" key="2">
    <citation type="submission" date="2022-01" db="EMBL/GenBank/DDBJ databases">
        <authorList>
            <person name="Hirooka S."/>
            <person name="Miyagishima S.Y."/>
        </authorList>
    </citation>
    <scope>NUCLEOTIDE SEQUENCE</scope>
    <source>
        <strain evidence="5">NBRC 102759</strain>
    </source>
</reference>
<gene>
    <name evidence="5" type="ORF">GpartN1_g2539.t1</name>
</gene>
<dbReference type="InterPro" id="IPR045853">
    <property type="entry name" value="Pep_chain_release_fac_I_sf"/>
</dbReference>
<dbReference type="InterPro" id="IPR005139">
    <property type="entry name" value="PCRF"/>
</dbReference>
<evidence type="ECO:0000256" key="2">
    <source>
        <dbReference type="ARBA" id="ARBA00022917"/>
    </source>
</evidence>
<dbReference type="AlphaFoldDB" id="A0A9C7UPD1"/>
<dbReference type="EMBL" id="BQMJ01000018">
    <property type="protein sequence ID" value="GJQ10748.1"/>
    <property type="molecule type" value="Genomic_DNA"/>
</dbReference>
<keyword evidence="3" id="KW-0175">Coiled coil</keyword>
<dbReference type="OrthoDB" id="2019491at2759"/>
<dbReference type="SMART" id="SM00937">
    <property type="entry name" value="PCRF"/>
    <property type="match status" value="1"/>
</dbReference>
<proteinExistence type="inferred from homology"/>
<keyword evidence="6" id="KW-1185">Reference proteome</keyword>
<comment type="caution">
    <text evidence="5">The sequence shown here is derived from an EMBL/GenBank/DDBJ whole genome shotgun (WGS) entry which is preliminary data.</text>
</comment>
<evidence type="ECO:0000256" key="1">
    <source>
        <dbReference type="ARBA" id="ARBA00010835"/>
    </source>
</evidence>
<dbReference type="SUPFAM" id="SSF75620">
    <property type="entry name" value="Release factor"/>
    <property type="match status" value="1"/>
</dbReference>
<feature type="domain" description="Prokaryotic-type class I peptide chain release factors" evidence="4">
    <location>
        <begin position="290"/>
        <end position="306"/>
    </location>
</feature>
<dbReference type="InterPro" id="IPR000352">
    <property type="entry name" value="Pep_chain_release_fac_I"/>
</dbReference>
<dbReference type="FunFam" id="3.30.160.20:FF:000004">
    <property type="entry name" value="Peptide chain release factor 1"/>
    <property type="match status" value="1"/>
</dbReference>
<dbReference type="HAMAP" id="MF_00094">
    <property type="entry name" value="Rel_fac_2"/>
    <property type="match status" value="1"/>
</dbReference>
<evidence type="ECO:0000313" key="5">
    <source>
        <dbReference type="EMBL" id="GJQ10748.1"/>
    </source>
</evidence>
<evidence type="ECO:0000256" key="3">
    <source>
        <dbReference type="SAM" id="Coils"/>
    </source>
</evidence>
<dbReference type="PANTHER" id="PTHR43116">
    <property type="entry name" value="PEPTIDE CHAIN RELEASE FACTOR 2"/>
    <property type="match status" value="1"/>
</dbReference>
<sequence length="417" mass="47333">MVNTVVSFGITNMYCFCRMFFSSRLVVGCSNFCSSSSQQNPQFIQALLNYSKSAAVSLERAKTLLKYDKMHLRLKQLEIELKSFTATENNMKSRIKLSREYARLSKKLESIDSCSKELEDYHNLGLLMEREQDSSGLKEILDEMLLLKSRAEDIERQAIVGEERDQKGAYLELHSGAGGVESMDWCAILFRMYSRWAEQHSYEVDIVDENKGDIAGIRSGTLKIDGGDGCAFGWLRKEAGVHRLVRISPFDAGSRRHTSFVAVSVIPDVGEDNVKENLIEPGSLRIETFRASGSGGQHVNKTESAIRIVHIPTGISVQCQSERSQYQNKQTALKMLEAKLHYQEQLKREEEINNISELSKEAQFGNQIRSYVLAPYQLVKDMRTGFEHRNPEKVLNGEALDDFLVSCLSWEKQLKDE</sequence>
<dbReference type="PROSITE" id="PS00745">
    <property type="entry name" value="RF_PROK_I"/>
    <property type="match status" value="1"/>
</dbReference>
<dbReference type="Proteomes" id="UP001061958">
    <property type="component" value="Unassembled WGS sequence"/>
</dbReference>
<dbReference type="NCBIfam" id="TIGR00020">
    <property type="entry name" value="prfB"/>
    <property type="match status" value="1"/>
</dbReference>
<dbReference type="Pfam" id="PF00472">
    <property type="entry name" value="RF-1"/>
    <property type="match status" value="1"/>
</dbReference>
<organism evidence="5 6">
    <name type="scientific">Galdieria partita</name>
    <dbReference type="NCBI Taxonomy" id="83374"/>
    <lineage>
        <taxon>Eukaryota</taxon>
        <taxon>Rhodophyta</taxon>
        <taxon>Bangiophyceae</taxon>
        <taxon>Galdieriales</taxon>
        <taxon>Galdieriaceae</taxon>
        <taxon>Galdieria</taxon>
    </lineage>
</organism>
<dbReference type="InterPro" id="IPR004374">
    <property type="entry name" value="PrfB"/>
</dbReference>
<keyword evidence="2" id="KW-0648">Protein biosynthesis</keyword>
<accession>A0A9C7UPD1</accession>
<comment type="similarity">
    <text evidence="1">Belongs to the prokaryotic/mitochondrial release factor family.</text>
</comment>
<dbReference type="Gene3D" id="3.30.160.20">
    <property type="match status" value="1"/>
</dbReference>
<dbReference type="Gene3D" id="3.30.70.1660">
    <property type="match status" value="1"/>
</dbReference>
<dbReference type="Pfam" id="PF03462">
    <property type="entry name" value="PCRF"/>
    <property type="match status" value="1"/>
</dbReference>
<dbReference type="PANTHER" id="PTHR43116:SF3">
    <property type="entry name" value="CLASS I PEPTIDE CHAIN RELEASE FACTOR"/>
    <property type="match status" value="1"/>
</dbReference>
<feature type="coiled-coil region" evidence="3">
    <location>
        <begin position="67"/>
        <end position="94"/>
    </location>
</feature>
<reference evidence="5" key="1">
    <citation type="journal article" date="2022" name="Proc. Natl. Acad. Sci. U.S.A.">
        <title>Life cycle and functional genomics of the unicellular red alga Galdieria for elucidating algal and plant evolution and industrial use.</title>
        <authorList>
            <person name="Hirooka S."/>
            <person name="Itabashi T."/>
            <person name="Ichinose T.M."/>
            <person name="Onuma R."/>
            <person name="Fujiwara T."/>
            <person name="Yamashita S."/>
            <person name="Jong L.W."/>
            <person name="Tomita R."/>
            <person name="Iwane A.H."/>
            <person name="Miyagishima S.Y."/>
        </authorList>
    </citation>
    <scope>NUCLEOTIDE SEQUENCE</scope>
    <source>
        <strain evidence="5">NBRC 102759</strain>
    </source>
</reference>
<protein>
    <recommendedName>
        <fullName evidence="4">Prokaryotic-type class I peptide chain release factors domain-containing protein</fullName>
    </recommendedName>
</protein>
<name>A0A9C7UPD1_9RHOD</name>
<dbReference type="GO" id="GO:0016149">
    <property type="term" value="F:translation release factor activity, codon specific"/>
    <property type="evidence" value="ECO:0007669"/>
    <property type="project" value="InterPro"/>
</dbReference>
<evidence type="ECO:0000259" key="4">
    <source>
        <dbReference type="PROSITE" id="PS00745"/>
    </source>
</evidence>
<evidence type="ECO:0000313" key="6">
    <source>
        <dbReference type="Proteomes" id="UP001061958"/>
    </source>
</evidence>